<feature type="transmembrane region" description="Helical" evidence="1">
    <location>
        <begin position="70"/>
        <end position="89"/>
    </location>
</feature>
<name>A0A1H3JC98_9FIRM</name>
<dbReference type="RefSeq" id="WP_074717443.1">
    <property type="nucleotide sequence ID" value="NZ_FNPG01000015.1"/>
</dbReference>
<reference evidence="2 3" key="1">
    <citation type="submission" date="2016-10" db="EMBL/GenBank/DDBJ databases">
        <authorList>
            <person name="de Groot N.N."/>
        </authorList>
    </citation>
    <scope>NUCLEOTIDE SEQUENCE [LARGE SCALE GENOMIC DNA]</scope>
    <source>
        <strain evidence="2 3">DSM 14045</strain>
    </source>
</reference>
<accession>A0A1H3JC98</accession>
<keyword evidence="1" id="KW-0812">Transmembrane</keyword>
<dbReference type="EMBL" id="FNPG01000015">
    <property type="protein sequence ID" value="SDY37048.1"/>
    <property type="molecule type" value="Genomic_DNA"/>
</dbReference>
<evidence type="ECO:0000313" key="2">
    <source>
        <dbReference type="EMBL" id="SDY37048.1"/>
    </source>
</evidence>
<feature type="transmembrane region" description="Helical" evidence="1">
    <location>
        <begin position="109"/>
        <end position="130"/>
    </location>
</feature>
<evidence type="ECO:0008006" key="4">
    <source>
        <dbReference type="Google" id="ProtNLM"/>
    </source>
</evidence>
<dbReference type="AlphaFoldDB" id="A0A1H3JC98"/>
<feature type="transmembrane region" description="Helical" evidence="1">
    <location>
        <begin position="44"/>
        <end position="63"/>
    </location>
</feature>
<protein>
    <recommendedName>
        <fullName evidence="4">DUF4418 domain-containing protein</fullName>
    </recommendedName>
</protein>
<dbReference type="OrthoDB" id="2005481at2"/>
<proteinExistence type="predicted"/>
<evidence type="ECO:0000313" key="3">
    <source>
        <dbReference type="Proteomes" id="UP000183918"/>
    </source>
</evidence>
<gene>
    <name evidence="2" type="ORF">SAMN02910414_01402</name>
</gene>
<keyword evidence="1" id="KW-1133">Transmembrane helix</keyword>
<organism evidence="2 3">
    <name type="scientific">Lachnobacterium bovis DSM 14045</name>
    <dbReference type="NCBI Taxonomy" id="1122142"/>
    <lineage>
        <taxon>Bacteria</taxon>
        <taxon>Bacillati</taxon>
        <taxon>Bacillota</taxon>
        <taxon>Clostridia</taxon>
        <taxon>Lachnospirales</taxon>
        <taxon>Lachnospiraceae</taxon>
        <taxon>Lachnobacterium</taxon>
    </lineage>
</organism>
<dbReference type="Pfam" id="PF14387">
    <property type="entry name" value="DUF4418"/>
    <property type="match status" value="1"/>
</dbReference>
<keyword evidence="1" id="KW-0472">Membrane</keyword>
<dbReference type="STRING" id="1122142.SAMN02910414_01402"/>
<evidence type="ECO:0000256" key="1">
    <source>
        <dbReference type="SAM" id="Phobius"/>
    </source>
</evidence>
<dbReference type="InterPro" id="IPR025531">
    <property type="entry name" value="DUF4418"/>
</dbReference>
<keyword evidence="3" id="KW-1185">Reference proteome</keyword>
<dbReference type="Proteomes" id="UP000183918">
    <property type="component" value="Unassembled WGS sequence"/>
</dbReference>
<sequence length="140" mass="15499">MKKARLKNILFVLTSIFLVVGLLTFAHGCGYMHGVHGPCYKTKVIAIISAAVLVLISVIDYFVRSSKVKNFLSVLQLLTSIFLIVLPTYVAPVCRMKTMHCNIYTKPFIILIGSIDLAISVVAIVVGVLVNKRKENEAYQ</sequence>